<feature type="domain" description="Pherophorin" evidence="2">
    <location>
        <begin position="345"/>
        <end position="494"/>
    </location>
</feature>
<dbReference type="Proteomes" id="UP000006906">
    <property type="component" value="Chromosome 14"/>
</dbReference>
<dbReference type="InterPro" id="IPR024616">
    <property type="entry name" value="Pherophorin"/>
</dbReference>
<accession>A0A2K3CY13</accession>
<keyword evidence="4" id="KW-1185">Reference proteome</keyword>
<dbReference type="ExpressionAtlas" id="A0A2K3CY13">
    <property type="expression patterns" value="differential"/>
</dbReference>
<dbReference type="GeneID" id="5715891"/>
<feature type="chain" id="PRO_5014454353" description="Pherophorin domain-containing protein" evidence="1">
    <location>
        <begin position="22"/>
        <end position="501"/>
    </location>
</feature>
<dbReference type="KEGG" id="cre:CHLRE_14g620702v5"/>
<feature type="domain" description="Pherophorin" evidence="2">
    <location>
        <begin position="30"/>
        <end position="184"/>
    </location>
</feature>
<gene>
    <name evidence="3" type="ORF">CHLRE_14g620702v5</name>
</gene>
<feature type="signal peptide" evidence="1">
    <location>
        <begin position="1"/>
        <end position="21"/>
    </location>
</feature>
<evidence type="ECO:0000256" key="1">
    <source>
        <dbReference type="SAM" id="SignalP"/>
    </source>
</evidence>
<name>A0A2K3CY13_CHLRE</name>
<evidence type="ECO:0000313" key="3">
    <source>
        <dbReference type="EMBL" id="PNW73149.1"/>
    </source>
</evidence>
<dbReference type="RefSeq" id="XP_001690309.2">
    <property type="nucleotide sequence ID" value="XM_001690257.2"/>
</dbReference>
<keyword evidence="1" id="KW-0732">Signal</keyword>
<dbReference type="Gramene" id="PNW73149">
    <property type="protein sequence ID" value="PNW73149"/>
    <property type="gene ID" value="CHLRE_14g620702v5"/>
</dbReference>
<sequence>MRSSYSLVAVLVAAAFAAAQGAQSGLYTSFPYCQCKKSPSAYKLGDVVVAKGNNQYCFKLSAKVPAGCTDYCCTKADLKKIEFNVYEACDVFGEVVKATINGVPTKVGVSFHEPIDGPVGSTTLVLTQLGLGLASDGAEICITLSLNKNGKGCTSLEELCIPPPGLPKGVCSAALFDSQNDCCPISTPGIPSPPPPSPPPPSPPPPCTACVYLSILETGNVVFPYEFSQQDCDDYAAMIGDELQTEAENLGVAINFAPAVCSGDVIKLCATFFSSEQGAELQPFIDERLPFWLQLITGVQGCPAFLTGYSAYAAVGGIGGSAQAPDASCLSGFQSQACAPEPVDFPKCACVTTPGATPFAFTPVISTMAGRTKDTTSYCFSITLVTPNSATSPCGRSTSLLKAEFYADDKKRRAITGVYVQPKTGTGKWLSATWGAVDEQTVKATPLNWSKDQANGGTICLELKNDTPLSDFCLPAPGGSCYGNLFDDSKNCCPLYQASLP</sequence>
<proteinExistence type="predicted"/>
<dbReference type="EMBL" id="CM008975">
    <property type="protein sequence ID" value="PNW73149.1"/>
    <property type="molecule type" value="Genomic_DNA"/>
</dbReference>
<protein>
    <recommendedName>
        <fullName evidence="2">Pherophorin domain-containing protein</fullName>
    </recommendedName>
</protein>
<organism evidence="3 4">
    <name type="scientific">Chlamydomonas reinhardtii</name>
    <name type="common">Chlamydomonas smithii</name>
    <dbReference type="NCBI Taxonomy" id="3055"/>
    <lineage>
        <taxon>Eukaryota</taxon>
        <taxon>Viridiplantae</taxon>
        <taxon>Chlorophyta</taxon>
        <taxon>core chlorophytes</taxon>
        <taxon>Chlorophyceae</taxon>
        <taxon>CS clade</taxon>
        <taxon>Chlamydomonadales</taxon>
        <taxon>Chlamydomonadaceae</taxon>
        <taxon>Chlamydomonas</taxon>
    </lineage>
</organism>
<dbReference type="PaxDb" id="3055-EDP10047"/>
<dbReference type="OrthoDB" id="530420at2759"/>
<evidence type="ECO:0000313" key="4">
    <source>
        <dbReference type="Proteomes" id="UP000006906"/>
    </source>
</evidence>
<dbReference type="InParanoid" id="A0A2K3CY13"/>
<evidence type="ECO:0000259" key="2">
    <source>
        <dbReference type="Pfam" id="PF12499"/>
    </source>
</evidence>
<dbReference type="AlphaFoldDB" id="A0A2K3CY13"/>
<reference evidence="3 4" key="1">
    <citation type="journal article" date="2007" name="Science">
        <title>The Chlamydomonas genome reveals the evolution of key animal and plant functions.</title>
        <authorList>
            <person name="Merchant S.S."/>
            <person name="Prochnik S.E."/>
            <person name="Vallon O."/>
            <person name="Harris E.H."/>
            <person name="Karpowicz S.J."/>
            <person name="Witman G.B."/>
            <person name="Terry A."/>
            <person name="Salamov A."/>
            <person name="Fritz-Laylin L.K."/>
            <person name="Marechal-Drouard L."/>
            <person name="Marshall W.F."/>
            <person name="Qu L.H."/>
            <person name="Nelson D.R."/>
            <person name="Sanderfoot A.A."/>
            <person name="Spalding M.H."/>
            <person name="Kapitonov V.V."/>
            <person name="Ren Q."/>
            <person name="Ferris P."/>
            <person name="Lindquist E."/>
            <person name="Shapiro H."/>
            <person name="Lucas S.M."/>
            <person name="Grimwood J."/>
            <person name="Schmutz J."/>
            <person name="Cardol P."/>
            <person name="Cerutti H."/>
            <person name="Chanfreau G."/>
            <person name="Chen C.L."/>
            <person name="Cognat V."/>
            <person name="Croft M.T."/>
            <person name="Dent R."/>
            <person name="Dutcher S."/>
            <person name="Fernandez E."/>
            <person name="Fukuzawa H."/>
            <person name="Gonzalez-Ballester D."/>
            <person name="Gonzalez-Halphen D."/>
            <person name="Hallmann A."/>
            <person name="Hanikenne M."/>
            <person name="Hippler M."/>
            <person name="Inwood W."/>
            <person name="Jabbari K."/>
            <person name="Kalanon M."/>
            <person name="Kuras R."/>
            <person name="Lefebvre P.A."/>
            <person name="Lemaire S.D."/>
            <person name="Lobanov A.V."/>
            <person name="Lohr M."/>
            <person name="Manuell A."/>
            <person name="Meier I."/>
            <person name="Mets L."/>
            <person name="Mittag M."/>
            <person name="Mittelmeier T."/>
            <person name="Moroney J.V."/>
            <person name="Moseley J."/>
            <person name="Napoli C."/>
            <person name="Nedelcu A.M."/>
            <person name="Niyogi K."/>
            <person name="Novoselov S.V."/>
            <person name="Paulsen I.T."/>
            <person name="Pazour G."/>
            <person name="Purton S."/>
            <person name="Ral J.P."/>
            <person name="Riano-Pachon D.M."/>
            <person name="Riekhof W."/>
            <person name="Rymarquis L."/>
            <person name="Schroda M."/>
            <person name="Stern D."/>
            <person name="Umen J."/>
            <person name="Willows R."/>
            <person name="Wilson N."/>
            <person name="Zimmer S.L."/>
            <person name="Allmer J."/>
            <person name="Balk J."/>
            <person name="Bisova K."/>
            <person name="Chen C.J."/>
            <person name="Elias M."/>
            <person name="Gendler K."/>
            <person name="Hauser C."/>
            <person name="Lamb M.R."/>
            <person name="Ledford H."/>
            <person name="Long J.C."/>
            <person name="Minagawa J."/>
            <person name="Page M.D."/>
            <person name="Pan J."/>
            <person name="Pootakham W."/>
            <person name="Roje S."/>
            <person name="Rose A."/>
            <person name="Stahlberg E."/>
            <person name="Terauchi A.M."/>
            <person name="Yang P."/>
            <person name="Ball S."/>
            <person name="Bowler C."/>
            <person name="Dieckmann C.L."/>
            <person name="Gladyshev V.N."/>
            <person name="Green P."/>
            <person name="Jorgensen R."/>
            <person name="Mayfield S."/>
            <person name="Mueller-Roeber B."/>
            <person name="Rajamani S."/>
            <person name="Sayre R.T."/>
            <person name="Brokstein P."/>
            <person name="Dubchak I."/>
            <person name="Goodstein D."/>
            <person name="Hornick L."/>
            <person name="Huang Y.W."/>
            <person name="Jhaveri J."/>
            <person name="Luo Y."/>
            <person name="Martinez D."/>
            <person name="Ngau W.C."/>
            <person name="Otillar B."/>
            <person name="Poliakov A."/>
            <person name="Porter A."/>
            <person name="Szajkowski L."/>
            <person name="Werner G."/>
            <person name="Zhou K."/>
            <person name="Grigoriev I.V."/>
            <person name="Rokhsar D.S."/>
            <person name="Grossman A.R."/>
        </authorList>
    </citation>
    <scope>NUCLEOTIDE SEQUENCE [LARGE SCALE GENOMIC DNA]</scope>
    <source>
        <strain evidence="4">CC-503</strain>
    </source>
</reference>
<dbReference type="Pfam" id="PF12499">
    <property type="entry name" value="DUF3707"/>
    <property type="match status" value="2"/>
</dbReference>